<organism evidence="3 4">
    <name type="scientific">Castanea mollissima</name>
    <name type="common">Chinese chestnut</name>
    <dbReference type="NCBI Taxonomy" id="60419"/>
    <lineage>
        <taxon>Eukaryota</taxon>
        <taxon>Viridiplantae</taxon>
        <taxon>Streptophyta</taxon>
        <taxon>Embryophyta</taxon>
        <taxon>Tracheophyta</taxon>
        <taxon>Spermatophyta</taxon>
        <taxon>Magnoliopsida</taxon>
        <taxon>eudicotyledons</taxon>
        <taxon>Gunneridae</taxon>
        <taxon>Pentapetalae</taxon>
        <taxon>rosids</taxon>
        <taxon>fabids</taxon>
        <taxon>Fagales</taxon>
        <taxon>Fagaceae</taxon>
        <taxon>Castanea</taxon>
    </lineage>
</organism>
<evidence type="ECO:0000256" key="2">
    <source>
        <dbReference type="SAM" id="MobiDB-lite"/>
    </source>
</evidence>
<gene>
    <name evidence="3" type="ORF">CMV_012904</name>
</gene>
<feature type="compositionally biased region" description="Polar residues" evidence="2">
    <location>
        <begin position="176"/>
        <end position="199"/>
    </location>
</feature>
<evidence type="ECO:0000256" key="1">
    <source>
        <dbReference type="SAM" id="Coils"/>
    </source>
</evidence>
<protein>
    <submittedName>
        <fullName evidence="3">Uncharacterized protein</fullName>
    </submittedName>
</protein>
<dbReference type="PANTHER" id="PTHR34466">
    <property type="entry name" value="OS11G0129800 PROTEIN"/>
    <property type="match status" value="1"/>
</dbReference>
<proteinExistence type="predicted"/>
<dbReference type="AlphaFoldDB" id="A0A8J4RG12"/>
<dbReference type="OrthoDB" id="660305at2759"/>
<feature type="region of interest" description="Disordered" evidence="2">
    <location>
        <begin position="402"/>
        <end position="488"/>
    </location>
</feature>
<feature type="compositionally biased region" description="Low complexity" evidence="2">
    <location>
        <begin position="48"/>
        <end position="67"/>
    </location>
</feature>
<accession>A0A8J4RG12</accession>
<feature type="compositionally biased region" description="Basic and acidic residues" evidence="2">
    <location>
        <begin position="164"/>
        <end position="174"/>
    </location>
</feature>
<feature type="region of interest" description="Disordered" evidence="2">
    <location>
        <begin position="357"/>
        <end position="379"/>
    </location>
</feature>
<feature type="region of interest" description="Disordered" evidence="2">
    <location>
        <begin position="1"/>
        <end position="233"/>
    </location>
</feature>
<feature type="coiled-coil region" evidence="1">
    <location>
        <begin position="317"/>
        <end position="344"/>
    </location>
</feature>
<keyword evidence="4" id="KW-1185">Reference proteome</keyword>
<reference evidence="3" key="1">
    <citation type="submission" date="2020-03" db="EMBL/GenBank/DDBJ databases">
        <title>Castanea mollissima Vanexum genome sequencing.</title>
        <authorList>
            <person name="Staton M."/>
        </authorList>
    </citation>
    <scope>NUCLEOTIDE SEQUENCE</scope>
    <source>
        <tissue evidence="3">Leaf</tissue>
    </source>
</reference>
<dbReference type="PANTHER" id="PTHR34466:SF3">
    <property type="entry name" value="OS11G0129800 PROTEIN"/>
    <property type="match status" value="1"/>
</dbReference>
<feature type="compositionally biased region" description="Low complexity" evidence="2">
    <location>
        <begin position="14"/>
        <end position="25"/>
    </location>
</feature>
<comment type="caution">
    <text evidence="3">The sequence shown here is derived from an EMBL/GenBank/DDBJ whole genome shotgun (WGS) entry which is preliminary data.</text>
</comment>
<dbReference type="EMBL" id="JRKL02001689">
    <property type="protein sequence ID" value="KAF3962603.1"/>
    <property type="molecule type" value="Genomic_DNA"/>
</dbReference>
<sequence length="579" mass="63143">MAVAAFKSSSRRGNPTATNSNTATPKESRNTSPKKAPIRRSRSVSAFSRTSTSNSTDSTTTTTTVSSDFLNKRDNPLFWSSSTAKSTPELEPQCSNGGEDSSRGRSVARNVGVGSNKGAGMQAARSLSSFGTADARRNRSVSRGPVSRRRDVTSESEAEQEGNLSKDFKNRRDWSVVSSNTKKGGLVRSSSGVWSSQDSPFRHSDGSATTLSCSQSANWEDKASTPSSLSGAEDKTVKAVCGKMKSVQGDNVEADTTTNGIYETVRSEVRRAISEIQNDLEIAIRRSKTTDIATTNIADIPPDLVNPGAVELVLDIRREYAIKLEQSLERARKLQADLAVEEHRGHELSRILKEILPDPKTPTVPKSRPGRKTSIERRKMSKRLEEEAMNYFDECVSLSTFDSSDFSSPEDPPFDLATPVGDSILPQASLGASDTNFTKSSLNTKQAQESDIPGQFMNGDDASGLTASSDSKEPNLDPVSQDSANSKRSQKFQFTFAGKTTETFELQHDIKKYIRTFEKHDVVSENNRSNCYNMDEYNLQASAQSFLFDKVILKNRIESGSLLVCGGITVSFSPFASII</sequence>
<keyword evidence="1" id="KW-0175">Coiled coil</keyword>
<dbReference type="Proteomes" id="UP000737018">
    <property type="component" value="Unassembled WGS sequence"/>
</dbReference>
<feature type="compositionally biased region" description="Polar residues" evidence="2">
    <location>
        <begin position="430"/>
        <end position="449"/>
    </location>
</feature>
<feature type="compositionally biased region" description="Polar residues" evidence="2">
    <location>
        <begin position="206"/>
        <end position="230"/>
    </location>
</feature>
<evidence type="ECO:0000313" key="4">
    <source>
        <dbReference type="Proteomes" id="UP000737018"/>
    </source>
</evidence>
<evidence type="ECO:0000313" key="3">
    <source>
        <dbReference type="EMBL" id="KAF3962603.1"/>
    </source>
</evidence>
<name>A0A8J4RG12_9ROSI</name>
<feature type="compositionally biased region" description="Polar residues" evidence="2">
    <location>
        <begin position="478"/>
        <end position="488"/>
    </location>
</feature>